<protein>
    <submittedName>
        <fullName evidence="5">NAD(P)H-quinone oxidoreductase</fullName>
    </submittedName>
    <submittedName>
        <fullName evidence="4">Putative NAD(P)H quinone oxidoreductase, PIG3 family</fullName>
    </submittedName>
</protein>
<evidence type="ECO:0000313" key="4">
    <source>
        <dbReference type="EMBL" id="SDE72427.1"/>
    </source>
</evidence>
<dbReference type="EMBL" id="CP108330">
    <property type="protein sequence ID" value="WUR38548.1"/>
    <property type="molecule type" value="Genomic_DNA"/>
</dbReference>
<name>A0A1G7F961_9ACTN</name>
<reference evidence="5" key="2">
    <citation type="submission" date="2022-10" db="EMBL/GenBank/DDBJ databases">
        <title>The complete genomes of actinobacterial strains from the NBC collection.</title>
        <authorList>
            <person name="Joergensen T.S."/>
            <person name="Alvarez Arevalo M."/>
            <person name="Sterndorff E.B."/>
            <person name="Faurdal D."/>
            <person name="Vuksanovic O."/>
            <person name="Mourched A.-S."/>
            <person name="Charusanti P."/>
            <person name="Shaw S."/>
            <person name="Blin K."/>
            <person name="Weber T."/>
        </authorList>
    </citation>
    <scope>NUCLEOTIDE SEQUENCE</scope>
    <source>
        <strain evidence="5">NBC_00489</strain>
    </source>
</reference>
<evidence type="ECO:0000256" key="1">
    <source>
        <dbReference type="ARBA" id="ARBA00022857"/>
    </source>
</evidence>
<dbReference type="NCBIfam" id="TIGR02824">
    <property type="entry name" value="quinone_pig3"/>
    <property type="match status" value="1"/>
</dbReference>
<dbReference type="AlphaFoldDB" id="A0A1G7F961"/>
<dbReference type="Pfam" id="PF00107">
    <property type="entry name" value="ADH_zinc_N"/>
    <property type="match status" value="1"/>
</dbReference>
<dbReference type="SUPFAM" id="SSF51735">
    <property type="entry name" value="NAD(P)-binding Rossmann-fold domains"/>
    <property type="match status" value="1"/>
</dbReference>
<dbReference type="InterPro" id="IPR014189">
    <property type="entry name" value="Quinone_OxRdtase_PIG3"/>
</dbReference>
<dbReference type="PANTHER" id="PTHR48106:SF8">
    <property type="entry name" value="OS02G0805600 PROTEIN"/>
    <property type="match status" value="1"/>
</dbReference>
<dbReference type="Proteomes" id="UP001432161">
    <property type="component" value="Chromosome"/>
</dbReference>
<dbReference type="Proteomes" id="UP000198614">
    <property type="component" value="Unassembled WGS sequence"/>
</dbReference>
<dbReference type="EMBL" id="FNAX01000003">
    <property type="protein sequence ID" value="SDE72427.1"/>
    <property type="molecule type" value="Genomic_DNA"/>
</dbReference>
<feature type="domain" description="Enoyl reductase (ER)" evidence="3">
    <location>
        <begin position="10"/>
        <end position="323"/>
    </location>
</feature>
<dbReference type="SMART" id="SM00829">
    <property type="entry name" value="PKS_ER"/>
    <property type="match status" value="1"/>
</dbReference>
<accession>A0A1G7F961</accession>
<keyword evidence="2" id="KW-0560">Oxidoreductase</keyword>
<keyword evidence="7" id="KW-1185">Reference proteome</keyword>
<dbReference type="InterPro" id="IPR020843">
    <property type="entry name" value="ER"/>
</dbReference>
<evidence type="ECO:0000256" key="2">
    <source>
        <dbReference type="ARBA" id="ARBA00023002"/>
    </source>
</evidence>
<evidence type="ECO:0000313" key="7">
    <source>
        <dbReference type="Proteomes" id="UP001432161"/>
    </source>
</evidence>
<dbReference type="SUPFAM" id="SSF50129">
    <property type="entry name" value="GroES-like"/>
    <property type="match status" value="1"/>
</dbReference>
<proteinExistence type="predicted"/>
<gene>
    <name evidence="5" type="ORF">OHN36_15885</name>
    <name evidence="4" type="ORF">SAMN05216260_103273</name>
</gene>
<dbReference type="OrthoDB" id="9780520at2"/>
<dbReference type="InterPro" id="IPR011032">
    <property type="entry name" value="GroES-like_sf"/>
</dbReference>
<keyword evidence="1" id="KW-0521">NADP</keyword>
<dbReference type="PANTHER" id="PTHR48106">
    <property type="entry name" value="QUINONE OXIDOREDUCTASE PIG3-RELATED"/>
    <property type="match status" value="1"/>
</dbReference>
<dbReference type="Gene3D" id="3.40.50.720">
    <property type="entry name" value="NAD(P)-binding Rossmann-like Domain"/>
    <property type="match status" value="1"/>
</dbReference>
<dbReference type="InterPro" id="IPR013149">
    <property type="entry name" value="ADH-like_C"/>
</dbReference>
<sequence length="330" mass="34059">MHAITIPEPGGPEALVWAEVPDPVPGEGEVLLDVVATAVNRADLMQRQGFYPPPPGAPAYPGLECAGRIAALGPGVSGHTVGEEVCALLAGGGYAEKVAVPVGQLLPVPKGLELRQAAALPEVTCTVWSNVFMVAHLRPGETLLVHGGSSGIGTMAIQLAKAVGARVAVTAGTKEKLDFCADLGADVLINYREQDFVEEVRAATGGAGADVILDNMGAKYLGRNVDALAVNGRLAIIGMQGGTKGELNIGTLLGKRAAVSATSLRARPLDEKAAIVAAVREHVWPLLADGHVRPVVDRELPMPEAAEGHRVLEESGHIGKVLLVAPHPAP</sequence>
<dbReference type="Pfam" id="PF08240">
    <property type="entry name" value="ADH_N"/>
    <property type="match status" value="1"/>
</dbReference>
<dbReference type="InterPro" id="IPR036291">
    <property type="entry name" value="NAD(P)-bd_dom_sf"/>
</dbReference>
<evidence type="ECO:0000259" key="3">
    <source>
        <dbReference type="SMART" id="SM00829"/>
    </source>
</evidence>
<organism evidence="4 6">
    <name type="scientific">Streptomyces griseoaurantiacus</name>
    <dbReference type="NCBI Taxonomy" id="68213"/>
    <lineage>
        <taxon>Bacteria</taxon>
        <taxon>Bacillati</taxon>
        <taxon>Actinomycetota</taxon>
        <taxon>Actinomycetes</taxon>
        <taxon>Kitasatosporales</taxon>
        <taxon>Streptomycetaceae</taxon>
        <taxon>Streptomyces</taxon>
        <taxon>Streptomyces aurantiacus group</taxon>
    </lineage>
</organism>
<dbReference type="GO" id="GO:0016651">
    <property type="term" value="F:oxidoreductase activity, acting on NAD(P)H"/>
    <property type="evidence" value="ECO:0007669"/>
    <property type="project" value="TreeGrafter"/>
</dbReference>
<evidence type="ECO:0000313" key="5">
    <source>
        <dbReference type="EMBL" id="WUR38548.1"/>
    </source>
</evidence>
<dbReference type="Gene3D" id="3.90.180.10">
    <property type="entry name" value="Medium-chain alcohol dehydrogenases, catalytic domain"/>
    <property type="match status" value="1"/>
</dbReference>
<dbReference type="GO" id="GO:0070402">
    <property type="term" value="F:NADPH binding"/>
    <property type="evidence" value="ECO:0007669"/>
    <property type="project" value="TreeGrafter"/>
</dbReference>
<evidence type="ECO:0000313" key="6">
    <source>
        <dbReference type="Proteomes" id="UP000198614"/>
    </source>
</evidence>
<reference evidence="4 6" key="1">
    <citation type="submission" date="2016-10" db="EMBL/GenBank/DDBJ databases">
        <authorList>
            <person name="de Groot N.N."/>
        </authorList>
    </citation>
    <scope>NUCLEOTIDE SEQUENCE [LARGE SCALE GENOMIC DNA]</scope>
    <source>
        <strain evidence="4 6">CGMCC 4.1859</strain>
    </source>
</reference>
<dbReference type="InterPro" id="IPR013154">
    <property type="entry name" value="ADH-like_N"/>
</dbReference>
<dbReference type="CDD" id="cd05276">
    <property type="entry name" value="p53_inducible_oxidoreductase"/>
    <property type="match status" value="1"/>
</dbReference>